<gene>
    <name evidence="1" type="ORF">E2C01_055963</name>
</gene>
<accession>A0A5B7GW44</accession>
<evidence type="ECO:0000313" key="1">
    <source>
        <dbReference type="EMBL" id="MPC61886.1"/>
    </source>
</evidence>
<reference evidence="1 2" key="1">
    <citation type="submission" date="2019-05" db="EMBL/GenBank/DDBJ databases">
        <title>Another draft genome of Portunus trituberculatus and its Hox gene families provides insights of decapod evolution.</title>
        <authorList>
            <person name="Jeong J.-H."/>
            <person name="Song I."/>
            <person name="Kim S."/>
            <person name="Choi T."/>
            <person name="Kim D."/>
            <person name="Ryu S."/>
            <person name="Kim W."/>
        </authorList>
    </citation>
    <scope>NUCLEOTIDE SEQUENCE [LARGE SCALE GENOMIC DNA]</scope>
    <source>
        <tissue evidence="1">Muscle</tissue>
    </source>
</reference>
<keyword evidence="2" id="KW-1185">Reference proteome</keyword>
<dbReference type="Proteomes" id="UP000324222">
    <property type="component" value="Unassembled WGS sequence"/>
</dbReference>
<proteinExistence type="predicted"/>
<dbReference type="AlphaFoldDB" id="A0A5B7GW44"/>
<protein>
    <submittedName>
        <fullName evidence="1">Uncharacterized protein</fullName>
    </submittedName>
</protein>
<evidence type="ECO:0000313" key="2">
    <source>
        <dbReference type="Proteomes" id="UP000324222"/>
    </source>
</evidence>
<dbReference type="EMBL" id="VSRR010019063">
    <property type="protein sequence ID" value="MPC61886.1"/>
    <property type="molecule type" value="Genomic_DNA"/>
</dbReference>
<comment type="caution">
    <text evidence="1">The sequence shown here is derived from an EMBL/GenBank/DDBJ whole genome shotgun (WGS) entry which is preliminary data.</text>
</comment>
<organism evidence="1 2">
    <name type="scientific">Portunus trituberculatus</name>
    <name type="common">Swimming crab</name>
    <name type="synonym">Neptunus trituberculatus</name>
    <dbReference type="NCBI Taxonomy" id="210409"/>
    <lineage>
        <taxon>Eukaryota</taxon>
        <taxon>Metazoa</taxon>
        <taxon>Ecdysozoa</taxon>
        <taxon>Arthropoda</taxon>
        <taxon>Crustacea</taxon>
        <taxon>Multicrustacea</taxon>
        <taxon>Malacostraca</taxon>
        <taxon>Eumalacostraca</taxon>
        <taxon>Eucarida</taxon>
        <taxon>Decapoda</taxon>
        <taxon>Pleocyemata</taxon>
        <taxon>Brachyura</taxon>
        <taxon>Eubrachyura</taxon>
        <taxon>Portunoidea</taxon>
        <taxon>Portunidae</taxon>
        <taxon>Portuninae</taxon>
        <taxon>Portunus</taxon>
    </lineage>
</organism>
<name>A0A5B7GW44_PORTR</name>
<sequence>MGRRGRGWPCAAWATPVPR</sequence>